<dbReference type="Pfam" id="PF07859">
    <property type="entry name" value="Abhydrolase_3"/>
    <property type="match status" value="1"/>
</dbReference>
<evidence type="ECO:0000313" key="4">
    <source>
        <dbReference type="EMBL" id="NYG03834.1"/>
    </source>
</evidence>
<dbReference type="InterPro" id="IPR013094">
    <property type="entry name" value="AB_hydrolase_3"/>
</dbReference>
<dbReference type="Proteomes" id="UP000549695">
    <property type="component" value="Unassembled WGS sequence"/>
</dbReference>
<dbReference type="AlphaFoldDB" id="A0A852WAU7"/>
<proteinExistence type="inferred from homology"/>
<accession>A0A852WAU7</accession>
<organism evidence="4 5">
    <name type="scientific">Pseudonocardia alni</name>
    <name type="common">Amycolata alni</name>
    <dbReference type="NCBI Taxonomy" id="33907"/>
    <lineage>
        <taxon>Bacteria</taxon>
        <taxon>Bacillati</taxon>
        <taxon>Actinomycetota</taxon>
        <taxon>Actinomycetes</taxon>
        <taxon>Pseudonocardiales</taxon>
        <taxon>Pseudonocardiaceae</taxon>
        <taxon>Pseudonocardia</taxon>
    </lineage>
</organism>
<dbReference type="EMBL" id="JACCCZ010000001">
    <property type="protein sequence ID" value="NYG03834.1"/>
    <property type="molecule type" value="Genomic_DNA"/>
</dbReference>
<dbReference type="RefSeq" id="WP_312888801.1">
    <property type="nucleotide sequence ID" value="NZ_BAAAJZ010000003.1"/>
</dbReference>
<dbReference type="PANTHER" id="PTHR48081:SF8">
    <property type="entry name" value="ALPHA_BETA HYDROLASE FOLD-3 DOMAIN-CONTAINING PROTEIN-RELATED"/>
    <property type="match status" value="1"/>
</dbReference>
<feature type="domain" description="Alpha/beta hydrolase fold-3" evidence="3">
    <location>
        <begin position="101"/>
        <end position="308"/>
    </location>
</feature>
<name>A0A852WAU7_PSEA5</name>
<sequence length="338" mass="35671">MLALPKPVKRAIAGPPVRRDGQQLDLDIQLLLRLLTPRRPQPVPPPEQMRAGQSFVDRVVAGPEEPGVRREDRTVPGAVADLRARLYVPPPGPDVVDGALLVYVHGGGFVAGDLDTHDELCATLAAESGARVLSVDYRLAPEHPFPAAVDDCLAAFAHVTAHPVEFGAAPGRIAVGGDSAGASLALTVARETSRDGADPAGRPVFCLAFFPVTALDGHTRSRELFGDGFLLTGEAIEAMAGWYVPEAMRDDPRLRIAEGDLSGMPPAYVATAGFDPLRDEGEHLVTRMREAGVPATLRRHPDLVHGFATSLGIGVRPRQAVAEAAGALRTAFALLGAT</sequence>
<dbReference type="Gene3D" id="3.40.50.1820">
    <property type="entry name" value="alpha/beta hydrolase"/>
    <property type="match status" value="1"/>
</dbReference>
<dbReference type="InterPro" id="IPR050300">
    <property type="entry name" value="GDXG_lipolytic_enzyme"/>
</dbReference>
<evidence type="ECO:0000313" key="5">
    <source>
        <dbReference type="Proteomes" id="UP000549695"/>
    </source>
</evidence>
<dbReference type="EC" id="3.1.1.-" evidence="4"/>
<dbReference type="PANTHER" id="PTHR48081">
    <property type="entry name" value="AB HYDROLASE SUPERFAMILY PROTEIN C4A8.06C"/>
    <property type="match status" value="1"/>
</dbReference>
<dbReference type="InterPro" id="IPR002168">
    <property type="entry name" value="Lipase_GDXG_HIS_AS"/>
</dbReference>
<protein>
    <submittedName>
        <fullName evidence="4">Acetyl esterase</fullName>
        <ecNumber evidence="4">3.1.1.-</ecNumber>
    </submittedName>
</protein>
<keyword evidence="5" id="KW-1185">Reference proteome</keyword>
<comment type="caution">
    <text evidence="4">The sequence shown here is derived from an EMBL/GenBank/DDBJ whole genome shotgun (WGS) entry which is preliminary data.</text>
</comment>
<keyword evidence="2 4" id="KW-0378">Hydrolase</keyword>
<dbReference type="GeneID" id="98053812"/>
<evidence type="ECO:0000259" key="3">
    <source>
        <dbReference type="Pfam" id="PF07859"/>
    </source>
</evidence>
<dbReference type="GO" id="GO:0016787">
    <property type="term" value="F:hydrolase activity"/>
    <property type="evidence" value="ECO:0007669"/>
    <property type="project" value="UniProtKB-KW"/>
</dbReference>
<comment type="similarity">
    <text evidence="1">Belongs to the 'GDXG' lipolytic enzyme family.</text>
</comment>
<evidence type="ECO:0000256" key="1">
    <source>
        <dbReference type="ARBA" id="ARBA00010515"/>
    </source>
</evidence>
<reference evidence="4 5" key="1">
    <citation type="submission" date="2020-07" db="EMBL/GenBank/DDBJ databases">
        <title>Sequencing the genomes of 1000 actinobacteria strains.</title>
        <authorList>
            <person name="Klenk H.-P."/>
        </authorList>
    </citation>
    <scope>NUCLEOTIDE SEQUENCE [LARGE SCALE GENOMIC DNA]</scope>
    <source>
        <strain evidence="4 5">DSM 44749</strain>
    </source>
</reference>
<dbReference type="InterPro" id="IPR029058">
    <property type="entry name" value="AB_hydrolase_fold"/>
</dbReference>
<gene>
    <name evidence="4" type="ORF">HDA37_004119</name>
</gene>
<dbReference type="SUPFAM" id="SSF53474">
    <property type="entry name" value="alpha/beta-Hydrolases"/>
    <property type="match status" value="1"/>
</dbReference>
<dbReference type="PROSITE" id="PS01173">
    <property type="entry name" value="LIPASE_GDXG_HIS"/>
    <property type="match status" value="1"/>
</dbReference>
<evidence type="ECO:0000256" key="2">
    <source>
        <dbReference type="ARBA" id="ARBA00022801"/>
    </source>
</evidence>